<organism evidence="4 5">
    <name type="scientific">Bacillus salipaludis</name>
    <dbReference type="NCBI Taxonomy" id="2547811"/>
    <lineage>
        <taxon>Bacteria</taxon>
        <taxon>Bacillati</taxon>
        <taxon>Bacillota</taxon>
        <taxon>Bacilli</taxon>
        <taxon>Bacillales</taxon>
        <taxon>Bacillaceae</taxon>
        <taxon>Bacillus</taxon>
    </lineage>
</organism>
<dbReference type="RefSeq" id="WP_133336681.1">
    <property type="nucleotide sequence ID" value="NZ_JAVGVR010000001.1"/>
</dbReference>
<dbReference type="EMBL" id="SMYO01000008">
    <property type="protein sequence ID" value="TDK59893.1"/>
    <property type="molecule type" value="Genomic_DNA"/>
</dbReference>
<evidence type="ECO:0000313" key="3">
    <source>
        <dbReference type="EMBL" id="MDQ6595769.1"/>
    </source>
</evidence>
<feature type="domain" description="N-acetyltransferase" evidence="2">
    <location>
        <begin position="1"/>
        <end position="151"/>
    </location>
</feature>
<evidence type="ECO:0000259" key="2">
    <source>
        <dbReference type="PROSITE" id="PS51186"/>
    </source>
</evidence>
<dbReference type="EMBL" id="JAVGVR010000001">
    <property type="protein sequence ID" value="MDQ6595769.1"/>
    <property type="molecule type" value="Genomic_DNA"/>
</dbReference>
<dbReference type="Pfam" id="PF00583">
    <property type="entry name" value="Acetyltransf_1"/>
    <property type="match status" value="1"/>
</dbReference>
<keyword evidence="1 4" id="KW-0808">Transferase</keyword>
<dbReference type="GO" id="GO:0008080">
    <property type="term" value="F:N-acetyltransferase activity"/>
    <property type="evidence" value="ECO:0007669"/>
    <property type="project" value="InterPro"/>
</dbReference>
<name>A0A4R5VP61_9BACI</name>
<dbReference type="Proteomes" id="UP000295132">
    <property type="component" value="Unassembled WGS sequence"/>
</dbReference>
<dbReference type="Proteomes" id="UP001178888">
    <property type="component" value="Unassembled WGS sequence"/>
</dbReference>
<evidence type="ECO:0000313" key="5">
    <source>
        <dbReference type="Proteomes" id="UP000295132"/>
    </source>
</evidence>
<dbReference type="PANTHER" id="PTHR13947">
    <property type="entry name" value="GNAT FAMILY N-ACETYLTRANSFERASE"/>
    <property type="match status" value="1"/>
</dbReference>
<dbReference type="InterPro" id="IPR000182">
    <property type="entry name" value="GNAT_dom"/>
</dbReference>
<evidence type="ECO:0000256" key="1">
    <source>
        <dbReference type="ARBA" id="ARBA00022679"/>
    </source>
</evidence>
<reference evidence="4 5" key="1">
    <citation type="submission" date="2019-03" db="EMBL/GenBank/DDBJ databases">
        <title>Bacillus niacini sp. nov. a Nicotinate-Metabolizing Mesophile Isolated from Soil.</title>
        <authorList>
            <person name="Zhang G."/>
        </authorList>
    </citation>
    <scope>NUCLEOTIDE SEQUENCE [LARGE SCALE GENOMIC DNA]</scope>
    <source>
        <strain evidence="4 5">WN066</strain>
    </source>
</reference>
<accession>A0A4R5VP61</accession>
<evidence type="ECO:0000313" key="4">
    <source>
        <dbReference type="EMBL" id="TDK59893.1"/>
    </source>
</evidence>
<gene>
    <name evidence="4" type="ORF">E2K98_18425</name>
    <name evidence="3" type="ORF">RCG21_05070</name>
</gene>
<evidence type="ECO:0000313" key="6">
    <source>
        <dbReference type="Proteomes" id="UP001178888"/>
    </source>
</evidence>
<dbReference type="AlphaFoldDB" id="A0A4R5VP61"/>
<sequence>MDTCVLDPVVQEKRILYLDYLLLADESEEVVKEYIYDGEMFTICQDGICIGVALFTFLANQIVELKNIAIVEEYRGRGVGKQVVMEAYKLYQSKGLQKMIVGTANSSIANIAFYQKVGFRMVEIKKDFFKKYPTPIFENGIRALDMVMFEKDLTE</sequence>
<keyword evidence="6" id="KW-1185">Reference proteome</keyword>
<dbReference type="PANTHER" id="PTHR13947:SF37">
    <property type="entry name" value="LD18367P"/>
    <property type="match status" value="1"/>
</dbReference>
<comment type="caution">
    <text evidence="4">The sequence shown here is derived from an EMBL/GenBank/DDBJ whole genome shotgun (WGS) entry which is preliminary data.</text>
</comment>
<dbReference type="SUPFAM" id="SSF55729">
    <property type="entry name" value="Acyl-CoA N-acyltransferases (Nat)"/>
    <property type="match status" value="1"/>
</dbReference>
<dbReference type="Gene3D" id="3.40.630.30">
    <property type="match status" value="1"/>
</dbReference>
<dbReference type="PROSITE" id="PS51186">
    <property type="entry name" value="GNAT"/>
    <property type="match status" value="1"/>
</dbReference>
<dbReference type="InterPro" id="IPR016181">
    <property type="entry name" value="Acyl_CoA_acyltransferase"/>
</dbReference>
<reference evidence="3" key="2">
    <citation type="submission" date="2023-08" db="EMBL/GenBank/DDBJ databases">
        <title>Nitrogen cycling bacteria in agricultural field soils.</title>
        <authorList>
            <person name="Jang J."/>
        </authorList>
    </citation>
    <scope>NUCLEOTIDE SEQUENCE</scope>
    <source>
        <strain evidence="3">PS3-36</strain>
    </source>
</reference>
<proteinExistence type="predicted"/>
<dbReference type="InterPro" id="IPR050769">
    <property type="entry name" value="NAT_camello-type"/>
</dbReference>
<protein>
    <submittedName>
        <fullName evidence="4">GNAT family N-acetyltransferase</fullName>
    </submittedName>
</protein>
<dbReference type="CDD" id="cd04301">
    <property type="entry name" value="NAT_SF"/>
    <property type="match status" value="1"/>
</dbReference>